<dbReference type="SMART" id="SM00248">
    <property type="entry name" value="ANK"/>
    <property type="match status" value="3"/>
</dbReference>
<dbReference type="InterPro" id="IPR036770">
    <property type="entry name" value="Ankyrin_rpt-contain_sf"/>
</dbReference>
<accession>A0A9P8I505</accession>
<keyword evidence="1" id="KW-0677">Repeat</keyword>
<dbReference type="Proteomes" id="UP000698800">
    <property type="component" value="Unassembled WGS sequence"/>
</dbReference>
<keyword evidence="5" id="KW-1185">Reference proteome</keyword>
<evidence type="ECO:0000256" key="1">
    <source>
        <dbReference type="ARBA" id="ARBA00022737"/>
    </source>
</evidence>
<dbReference type="InterPro" id="IPR002110">
    <property type="entry name" value="Ankyrin_rpt"/>
</dbReference>
<proteinExistence type="predicted"/>
<dbReference type="Pfam" id="PF12796">
    <property type="entry name" value="Ank_2"/>
    <property type="match status" value="1"/>
</dbReference>
<dbReference type="PROSITE" id="PS50297">
    <property type="entry name" value="ANK_REP_REGION"/>
    <property type="match status" value="1"/>
</dbReference>
<organism evidence="4 5">
    <name type="scientific">Glutinoglossum americanum</name>
    <dbReference type="NCBI Taxonomy" id="1670608"/>
    <lineage>
        <taxon>Eukaryota</taxon>
        <taxon>Fungi</taxon>
        <taxon>Dikarya</taxon>
        <taxon>Ascomycota</taxon>
        <taxon>Pezizomycotina</taxon>
        <taxon>Geoglossomycetes</taxon>
        <taxon>Geoglossales</taxon>
        <taxon>Geoglossaceae</taxon>
        <taxon>Glutinoglossum</taxon>
    </lineage>
</organism>
<name>A0A9P8I505_9PEZI</name>
<keyword evidence="2 3" id="KW-0040">ANK repeat</keyword>
<evidence type="ECO:0000256" key="2">
    <source>
        <dbReference type="ARBA" id="ARBA00023043"/>
    </source>
</evidence>
<dbReference type="InterPro" id="IPR051165">
    <property type="entry name" value="Multifunctional_ANK_Repeat"/>
</dbReference>
<evidence type="ECO:0008006" key="6">
    <source>
        <dbReference type="Google" id="ProtNLM"/>
    </source>
</evidence>
<protein>
    <recommendedName>
        <fullName evidence="6">Ankyrin</fullName>
    </recommendedName>
</protein>
<evidence type="ECO:0000313" key="5">
    <source>
        <dbReference type="Proteomes" id="UP000698800"/>
    </source>
</evidence>
<dbReference type="PANTHER" id="PTHR24123">
    <property type="entry name" value="ANKYRIN REPEAT-CONTAINING"/>
    <property type="match status" value="1"/>
</dbReference>
<feature type="repeat" description="ANK" evidence="3">
    <location>
        <begin position="176"/>
        <end position="211"/>
    </location>
</feature>
<dbReference type="SUPFAM" id="SSF48403">
    <property type="entry name" value="Ankyrin repeat"/>
    <property type="match status" value="1"/>
</dbReference>
<sequence length="280" mass="30964">MPQDDPWNDHPPRKDPLRSIEEASKSGHLERVVSLIARLSPTPQDLQRSLNEALGYKHLHVAQHLLNKGAAIDDMAAYAAVNQAKSLPVFEFLFARGWGVSAPVPVAQMPPSRVVADESVVGWLLDRGADPNLGSPPDVPDACVIGSSSGVVLEGAVYYSSIVVFDLLLERGAELENSLPLHSAAEWQSDRRIPMMEHLLELGVDMNGSDDKRRLHGWGTPLHYAIRARHTEHVRFLLQRGADPRAANLRDKTALEAAWGQPQVVELLEKALQSWTREKE</sequence>
<dbReference type="PROSITE" id="PS50088">
    <property type="entry name" value="ANK_REPEAT"/>
    <property type="match status" value="2"/>
</dbReference>
<evidence type="ECO:0000256" key="3">
    <source>
        <dbReference type="PROSITE-ProRule" id="PRU00023"/>
    </source>
</evidence>
<feature type="repeat" description="ANK" evidence="3">
    <location>
        <begin position="220"/>
        <end position="249"/>
    </location>
</feature>
<dbReference type="Gene3D" id="1.25.40.20">
    <property type="entry name" value="Ankyrin repeat-containing domain"/>
    <property type="match status" value="2"/>
</dbReference>
<evidence type="ECO:0000313" key="4">
    <source>
        <dbReference type="EMBL" id="KAH0542497.1"/>
    </source>
</evidence>
<dbReference type="OrthoDB" id="194358at2759"/>
<reference evidence="4" key="1">
    <citation type="submission" date="2021-03" db="EMBL/GenBank/DDBJ databases">
        <title>Comparative genomics and phylogenomic investigation of the class Geoglossomycetes provide insights into ecological specialization and systematics.</title>
        <authorList>
            <person name="Melie T."/>
            <person name="Pirro S."/>
            <person name="Miller A.N."/>
            <person name="Quandt A."/>
        </authorList>
    </citation>
    <scope>NUCLEOTIDE SEQUENCE</scope>
    <source>
        <strain evidence="4">GBOQ0MN5Z8</strain>
    </source>
</reference>
<gene>
    <name evidence="4" type="ORF">FGG08_003093</name>
</gene>
<dbReference type="PANTHER" id="PTHR24123:SF33">
    <property type="entry name" value="PROTEIN HOS4"/>
    <property type="match status" value="1"/>
</dbReference>
<comment type="caution">
    <text evidence="4">The sequence shown here is derived from an EMBL/GenBank/DDBJ whole genome shotgun (WGS) entry which is preliminary data.</text>
</comment>
<dbReference type="AlphaFoldDB" id="A0A9P8I505"/>
<dbReference type="EMBL" id="JAGHQL010000052">
    <property type="protein sequence ID" value="KAH0542497.1"/>
    <property type="molecule type" value="Genomic_DNA"/>
</dbReference>